<accession>A0A5N6M3R5</accession>
<evidence type="ECO:0000313" key="2">
    <source>
        <dbReference type="EMBL" id="KAD3068186.1"/>
    </source>
</evidence>
<dbReference type="PANTHER" id="PTHR37256">
    <property type="entry name" value="E1A-BINDING PROTEIN P400-LIKE"/>
    <property type="match status" value="1"/>
</dbReference>
<proteinExistence type="predicted"/>
<dbReference type="EMBL" id="SZYD01000017">
    <property type="protein sequence ID" value="KAD3068186.1"/>
    <property type="molecule type" value="Genomic_DNA"/>
</dbReference>
<dbReference type="Proteomes" id="UP000326396">
    <property type="component" value="Linkage Group LG7"/>
</dbReference>
<comment type="caution">
    <text evidence="2">The sequence shown here is derived from an EMBL/GenBank/DDBJ whole genome shotgun (WGS) entry which is preliminary data.</text>
</comment>
<feature type="region of interest" description="Disordered" evidence="1">
    <location>
        <begin position="71"/>
        <end position="109"/>
    </location>
</feature>
<dbReference type="AlphaFoldDB" id="A0A5N6M3R5"/>
<evidence type="ECO:0000256" key="1">
    <source>
        <dbReference type="SAM" id="MobiDB-lite"/>
    </source>
</evidence>
<evidence type="ECO:0000313" key="3">
    <source>
        <dbReference type="Proteomes" id="UP000326396"/>
    </source>
</evidence>
<protein>
    <submittedName>
        <fullName evidence="2">Uncharacterized protein</fullName>
    </submittedName>
</protein>
<feature type="region of interest" description="Disordered" evidence="1">
    <location>
        <begin position="18"/>
        <end position="41"/>
    </location>
</feature>
<name>A0A5N6M3R5_9ASTR</name>
<keyword evidence="3" id="KW-1185">Reference proteome</keyword>
<gene>
    <name evidence="2" type="ORF">E3N88_36066</name>
</gene>
<dbReference type="PANTHER" id="PTHR37256:SF1">
    <property type="entry name" value="MYB-LIKE PROTEIN A"/>
    <property type="match status" value="1"/>
</dbReference>
<reference evidence="2 3" key="1">
    <citation type="submission" date="2019-05" db="EMBL/GenBank/DDBJ databases">
        <title>Mikania micrantha, genome provides insights into the molecular mechanism of rapid growth.</title>
        <authorList>
            <person name="Liu B."/>
        </authorList>
    </citation>
    <scope>NUCLEOTIDE SEQUENCE [LARGE SCALE GENOMIC DNA]</scope>
    <source>
        <strain evidence="2">NLD-2019</strain>
        <tissue evidence="2">Leaf</tissue>
    </source>
</reference>
<dbReference type="OrthoDB" id="692030at2759"/>
<sequence length="255" mass="29117">MHQENSNRIEGLMEMNKVSDDGQNFGQQPQPKKQVRRRLHTSKPYQERLLNMAEARREIATALKFHRASMKQQQQQQQTAANYGYPQEMSNSGRHPATATANHWPTPPPPPLVQENLDLILPNKTLGLNLNFKDFNNLYTSIYCNPIPVASSTTEVAVVNLERWCKSLGTNEVVAEDNGKKAVNCYEDDDDDDDDGYNLPFEQVMEFPPWLINANENSSFQHLLDHHFSEKYSSDPALPWMDIGEIEGMDGEWLA</sequence>
<organism evidence="2 3">
    <name type="scientific">Mikania micrantha</name>
    <name type="common">bitter vine</name>
    <dbReference type="NCBI Taxonomy" id="192012"/>
    <lineage>
        <taxon>Eukaryota</taxon>
        <taxon>Viridiplantae</taxon>
        <taxon>Streptophyta</taxon>
        <taxon>Embryophyta</taxon>
        <taxon>Tracheophyta</taxon>
        <taxon>Spermatophyta</taxon>
        <taxon>Magnoliopsida</taxon>
        <taxon>eudicotyledons</taxon>
        <taxon>Gunneridae</taxon>
        <taxon>Pentapetalae</taxon>
        <taxon>asterids</taxon>
        <taxon>campanulids</taxon>
        <taxon>Asterales</taxon>
        <taxon>Asteraceae</taxon>
        <taxon>Asteroideae</taxon>
        <taxon>Heliantheae alliance</taxon>
        <taxon>Eupatorieae</taxon>
        <taxon>Mikania</taxon>
    </lineage>
</organism>